<reference evidence="3" key="1">
    <citation type="submission" date="2016-11" db="EMBL/GenBank/DDBJ databases">
        <authorList>
            <person name="Varghese N."/>
            <person name="Submissions S."/>
        </authorList>
    </citation>
    <scope>NUCLEOTIDE SEQUENCE [LARGE SCALE GENOMIC DNA]</scope>
    <source>
        <strain evidence="3">DSM 15212 / CIP 107654 / DViRD3</strain>
    </source>
</reference>
<keyword evidence="3" id="KW-1185">Reference proteome</keyword>
<keyword evidence="1" id="KW-1133">Transmembrane helix</keyword>
<keyword evidence="1" id="KW-0472">Membrane</keyword>
<feature type="transmembrane region" description="Helical" evidence="1">
    <location>
        <begin position="53"/>
        <end position="71"/>
    </location>
</feature>
<evidence type="ECO:0000256" key="1">
    <source>
        <dbReference type="SAM" id="Phobius"/>
    </source>
</evidence>
<gene>
    <name evidence="2" type="ORF">SAMN02745912_00475</name>
</gene>
<evidence type="ECO:0000313" key="3">
    <source>
        <dbReference type="Proteomes" id="UP000184465"/>
    </source>
</evidence>
<dbReference type="Proteomes" id="UP000184465">
    <property type="component" value="Unassembled WGS sequence"/>
</dbReference>
<sequence>MDYKKFNKFTKEGIIEILIVIKKLGLPFVILGGIFLLYSWIDGKAVVSFRQLIIIFLILVIFQVEFENLWLEKEIDKLKKRIENLEKK</sequence>
<evidence type="ECO:0000313" key="2">
    <source>
        <dbReference type="EMBL" id="SHJ61009.1"/>
    </source>
</evidence>
<feature type="transmembrane region" description="Helical" evidence="1">
    <location>
        <begin position="20"/>
        <end position="41"/>
    </location>
</feature>
<protein>
    <submittedName>
        <fullName evidence="2">Uncharacterized protein</fullName>
    </submittedName>
</protein>
<dbReference type="OrthoDB" id="9910244at2"/>
<name>A0A1M6KPX1_PARC5</name>
<dbReference type="RefSeq" id="WP_073146778.1">
    <property type="nucleotide sequence ID" value="NZ_FRAG01000004.1"/>
</dbReference>
<accession>A0A1M6KPX1</accession>
<dbReference type="STRING" id="1121301.SAMN02745912_00475"/>
<keyword evidence="1" id="KW-0812">Transmembrane</keyword>
<organism evidence="2 3">
    <name type="scientific">Paramaledivibacter caminithermalis (strain DSM 15212 / CIP 107654 / DViRD3)</name>
    <name type="common">Clostridium caminithermale</name>
    <dbReference type="NCBI Taxonomy" id="1121301"/>
    <lineage>
        <taxon>Bacteria</taxon>
        <taxon>Bacillati</taxon>
        <taxon>Bacillota</taxon>
        <taxon>Clostridia</taxon>
        <taxon>Peptostreptococcales</taxon>
        <taxon>Caminicellaceae</taxon>
        <taxon>Paramaledivibacter</taxon>
    </lineage>
</organism>
<dbReference type="AlphaFoldDB" id="A0A1M6KPX1"/>
<dbReference type="EMBL" id="FRAG01000004">
    <property type="protein sequence ID" value="SHJ61009.1"/>
    <property type="molecule type" value="Genomic_DNA"/>
</dbReference>
<proteinExistence type="predicted"/>